<evidence type="ECO:0000313" key="2">
    <source>
        <dbReference type="Proteomes" id="UP000289734"/>
    </source>
</evidence>
<dbReference type="EMBL" id="SBKQ01000001">
    <property type="protein sequence ID" value="RXR35423.1"/>
    <property type="molecule type" value="Genomic_DNA"/>
</dbReference>
<organism evidence="1 2">
    <name type="scientific">Flavobacterium piscinae</name>
    <dbReference type="NCBI Taxonomy" id="2506424"/>
    <lineage>
        <taxon>Bacteria</taxon>
        <taxon>Pseudomonadati</taxon>
        <taxon>Bacteroidota</taxon>
        <taxon>Flavobacteriia</taxon>
        <taxon>Flavobacteriales</taxon>
        <taxon>Flavobacteriaceae</taxon>
        <taxon>Flavobacterium</taxon>
    </lineage>
</organism>
<dbReference type="GO" id="GO:0003677">
    <property type="term" value="F:DNA binding"/>
    <property type="evidence" value="ECO:0007669"/>
    <property type="project" value="InterPro"/>
</dbReference>
<name>A0A4Q1KYG8_9FLAO</name>
<dbReference type="OrthoDB" id="1366976at2"/>
<dbReference type="AlphaFoldDB" id="A0A4Q1KYG8"/>
<comment type="caution">
    <text evidence="1">The sequence shown here is derived from an EMBL/GenBank/DDBJ whole genome shotgun (WGS) entry which is preliminary data.</text>
</comment>
<dbReference type="SUPFAM" id="SSF47413">
    <property type="entry name" value="lambda repressor-like DNA-binding domains"/>
    <property type="match status" value="1"/>
</dbReference>
<protein>
    <submittedName>
        <fullName evidence="1">XRE family transcriptional regulator</fullName>
    </submittedName>
</protein>
<dbReference type="CDD" id="cd00093">
    <property type="entry name" value="HTH_XRE"/>
    <property type="match status" value="1"/>
</dbReference>
<reference evidence="2" key="1">
    <citation type="submission" date="2019-01" db="EMBL/GenBank/DDBJ databases">
        <title>Cytophagaceae bacterium strain CAR-16.</title>
        <authorList>
            <person name="Chen W.-M."/>
        </authorList>
    </citation>
    <scope>NUCLEOTIDE SEQUENCE [LARGE SCALE GENOMIC DNA]</scope>
    <source>
        <strain evidence="2">ICH-30</strain>
    </source>
</reference>
<keyword evidence="2" id="KW-1185">Reference proteome</keyword>
<accession>A0A4Q1KYG8</accession>
<dbReference type="InterPro" id="IPR001387">
    <property type="entry name" value="Cro/C1-type_HTH"/>
</dbReference>
<dbReference type="RefSeq" id="WP_129462847.1">
    <property type="nucleotide sequence ID" value="NZ_SBKQ01000001.1"/>
</dbReference>
<evidence type="ECO:0000313" key="1">
    <source>
        <dbReference type="EMBL" id="RXR35423.1"/>
    </source>
</evidence>
<proteinExistence type="predicted"/>
<gene>
    <name evidence="1" type="ORF">EQG68_00580</name>
</gene>
<dbReference type="InterPro" id="IPR010982">
    <property type="entry name" value="Lambda_DNA-bd_dom_sf"/>
</dbReference>
<dbReference type="Proteomes" id="UP000289734">
    <property type="component" value="Unassembled WGS sequence"/>
</dbReference>
<dbReference type="Gene3D" id="1.10.260.40">
    <property type="entry name" value="lambda repressor-like DNA-binding domains"/>
    <property type="match status" value="1"/>
</dbReference>
<sequence>MNAFKDITGLTHDEMATVLGVHRSQWSMYVSGKRSLPLEATIKLNELLQSIQKNKVNKAHRAVLVTENKSVIQAWQKKLTDLNINLFQVNKKIEEMQKTRNQLYAGLTTLAFLKAQKEHNVVHLQSIEKRINKCLATHSLECLTTLEMKKQQIENEISIIEEKLENKN</sequence>